<gene>
    <name evidence="4" type="ORF">ABS361_19540</name>
</gene>
<proteinExistence type="predicted"/>
<dbReference type="SUPFAM" id="SSF141066">
    <property type="entry name" value="ICP-like"/>
    <property type="match status" value="1"/>
</dbReference>
<name>A0AAU7XB63_9HYPH</name>
<dbReference type="PANTHER" id="PTHR36530">
    <property type="entry name" value="INHIBITOR OF CYSTEINE PEPTIDASE"/>
    <property type="match status" value="1"/>
</dbReference>
<feature type="domain" description="Proteinase inhibitor I42 chagasin" evidence="3">
    <location>
        <begin position="15"/>
        <end position="101"/>
    </location>
</feature>
<dbReference type="InterPro" id="IPR036331">
    <property type="entry name" value="Chagasin-like_sf"/>
</dbReference>
<evidence type="ECO:0000259" key="3">
    <source>
        <dbReference type="Pfam" id="PF09394"/>
    </source>
</evidence>
<dbReference type="InterPro" id="IPR018990">
    <property type="entry name" value="Prot_inh_I42_chagasin"/>
</dbReference>
<evidence type="ECO:0000256" key="1">
    <source>
        <dbReference type="ARBA" id="ARBA00022690"/>
    </source>
</evidence>
<keyword evidence="2" id="KW-0789">Thiol protease inhibitor</keyword>
<dbReference type="Gene3D" id="2.60.40.2020">
    <property type="match status" value="1"/>
</dbReference>
<evidence type="ECO:0000313" key="4">
    <source>
        <dbReference type="EMBL" id="XBY44207.1"/>
    </source>
</evidence>
<dbReference type="AlphaFoldDB" id="A0AAU7XB63"/>
<accession>A0AAU7XB63</accession>
<reference evidence="4" key="1">
    <citation type="submission" date="2024-06" db="EMBL/GenBank/DDBJ databases">
        <title>Methylostella associata gen. nov., sp. nov., a novel Ancalomicrobiaceae-affiliated facultatively methylotrophic bacteria that feed on methanotrophs of the genus Methylococcus.</title>
        <authorList>
            <person name="Saltykova V."/>
            <person name="Danilova O.V."/>
            <person name="Oshkin I.Y."/>
            <person name="Belova S.E."/>
            <person name="Pimenov N.V."/>
            <person name="Dedysh S.N."/>
        </authorList>
    </citation>
    <scope>NUCLEOTIDE SEQUENCE</scope>
    <source>
        <strain evidence="4">S20</strain>
    </source>
</reference>
<dbReference type="EMBL" id="CP158568">
    <property type="protein sequence ID" value="XBY44207.1"/>
    <property type="molecule type" value="Genomic_DNA"/>
</dbReference>
<dbReference type="PANTHER" id="PTHR36530:SF1">
    <property type="entry name" value="AMOEBIASIN-1"/>
    <property type="match status" value="1"/>
</dbReference>
<keyword evidence="1 4" id="KW-0646">Protease inhibitor</keyword>
<dbReference type="KEGG" id="mflg:ABS361_19540"/>
<sequence length="106" mass="11395">MKILTEADAGAEVALSVGETIEVVLSENATTGYTWAIERIEPAVVTVAERSSRYPQQGAVGSGGHAVFRLTAATPGKGTVRLRYWREWEGDASAIRRFQFGVTVAP</sequence>
<dbReference type="Pfam" id="PF09394">
    <property type="entry name" value="Inhibitor_I42"/>
    <property type="match status" value="1"/>
</dbReference>
<dbReference type="InterPro" id="IPR052781">
    <property type="entry name" value="Cys_protease_inhibitor_I42"/>
</dbReference>
<evidence type="ECO:0000256" key="2">
    <source>
        <dbReference type="ARBA" id="ARBA00022704"/>
    </source>
</evidence>
<organism evidence="4">
    <name type="scientific">Methyloraptor flagellatus</name>
    <dbReference type="NCBI Taxonomy" id="3162530"/>
    <lineage>
        <taxon>Bacteria</taxon>
        <taxon>Pseudomonadati</taxon>
        <taxon>Pseudomonadota</taxon>
        <taxon>Alphaproteobacteria</taxon>
        <taxon>Hyphomicrobiales</taxon>
        <taxon>Ancalomicrobiaceae</taxon>
        <taxon>Methyloraptor</taxon>
    </lineage>
</organism>
<dbReference type="RefSeq" id="WP_407049301.1">
    <property type="nucleotide sequence ID" value="NZ_CP158568.1"/>
</dbReference>
<protein>
    <submittedName>
        <fullName evidence="4">Protease inhibitor I42 family protein</fullName>
    </submittedName>
</protein>
<dbReference type="GO" id="GO:0004869">
    <property type="term" value="F:cysteine-type endopeptidase inhibitor activity"/>
    <property type="evidence" value="ECO:0007669"/>
    <property type="project" value="UniProtKB-KW"/>
</dbReference>